<keyword evidence="2" id="KW-1185">Reference proteome</keyword>
<accession>A0ABU9XUU5</accession>
<comment type="caution">
    <text evidence="1">The sequence shown here is derived from an EMBL/GenBank/DDBJ whole genome shotgun (WGS) entry which is preliminary data.</text>
</comment>
<dbReference type="EMBL" id="JBDIMF010000005">
    <property type="protein sequence ID" value="MEN2787329.1"/>
    <property type="molecule type" value="Genomic_DNA"/>
</dbReference>
<protein>
    <submittedName>
        <fullName evidence="1">DUF2924 domain-containing protein</fullName>
    </submittedName>
</protein>
<gene>
    <name evidence="1" type="ORF">ABC969_12975</name>
</gene>
<sequence>MASVEDKMLALTTMSSAQLRDEWRALKASPAPLISPSLLRLALGYELQVRALGGLSRASRQRLAQLGAAKTVTQTARPGTRLIREWQGTAHIVTIGEDNVIRWNGREWNSLSEVARAITGTRWSGPAFFGLKRKATA</sequence>
<evidence type="ECO:0000313" key="2">
    <source>
        <dbReference type="Proteomes" id="UP001404104"/>
    </source>
</evidence>
<dbReference type="Pfam" id="PF11149">
    <property type="entry name" value="DUF2924"/>
    <property type="match status" value="1"/>
</dbReference>
<reference evidence="1 2" key="1">
    <citation type="submission" date="2024-05" db="EMBL/GenBank/DDBJ databases">
        <authorList>
            <person name="Liu Q."/>
            <person name="Xin Y.-H."/>
        </authorList>
    </citation>
    <scope>NUCLEOTIDE SEQUENCE [LARGE SCALE GENOMIC DNA]</scope>
    <source>
        <strain evidence="1 2">CGMCC 1.15349</strain>
    </source>
</reference>
<dbReference type="Proteomes" id="UP001404104">
    <property type="component" value="Unassembled WGS sequence"/>
</dbReference>
<dbReference type="InterPro" id="IPR021322">
    <property type="entry name" value="DUF2924"/>
</dbReference>
<dbReference type="RefSeq" id="WP_345865451.1">
    <property type="nucleotide sequence ID" value="NZ_JBDIMF010000005.1"/>
</dbReference>
<proteinExistence type="predicted"/>
<organism evidence="1 2">
    <name type="scientific">Sphingomonas qilianensis</name>
    <dbReference type="NCBI Taxonomy" id="1736690"/>
    <lineage>
        <taxon>Bacteria</taxon>
        <taxon>Pseudomonadati</taxon>
        <taxon>Pseudomonadota</taxon>
        <taxon>Alphaproteobacteria</taxon>
        <taxon>Sphingomonadales</taxon>
        <taxon>Sphingomonadaceae</taxon>
        <taxon>Sphingomonas</taxon>
    </lineage>
</organism>
<evidence type="ECO:0000313" key="1">
    <source>
        <dbReference type="EMBL" id="MEN2787329.1"/>
    </source>
</evidence>
<name>A0ABU9XUU5_9SPHN</name>